<dbReference type="PANTHER" id="PTHR48081:SF9">
    <property type="entry name" value="CARBOXYLESTERASE"/>
    <property type="match status" value="1"/>
</dbReference>
<evidence type="ECO:0000313" key="5">
    <source>
        <dbReference type="Proteomes" id="UP000295493"/>
    </source>
</evidence>
<dbReference type="OrthoDB" id="9771666at2"/>
<dbReference type="GO" id="GO:0016787">
    <property type="term" value="F:hydrolase activity"/>
    <property type="evidence" value="ECO:0007669"/>
    <property type="project" value="UniProtKB-KW"/>
</dbReference>
<evidence type="ECO:0000259" key="3">
    <source>
        <dbReference type="Pfam" id="PF20434"/>
    </source>
</evidence>
<keyword evidence="5" id="KW-1185">Reference proteome</keyword>
<organism evidence="4 5">
    <name type="scientific">Stakelama pacifica</name>
    <dbReference type="NCBI Taxonomy" id="517720"/>
    <lineage>
        <taxon>Bacteria</taxon>
        <taxon>Pseudomonadati</taxon>
        <taxon>Pseudomonadota</taxon>
        <taxon>Alphaproteobacteria</taxon>
        <taxon>Sphingomonadales</taxon>
        <taxon>Sphingomonadaceae</taxon>
        <taxon>Stakelama</taxon>
    </lineage>
</organism>
<dbReference type="Gene3D" id="3.40.50.1820">
    <property type="entry name" value="alpha/beta hydrolase"/>
    <property type="match status" value="1"/>
</dbReference>
<sequence length="304" mass="32179">MSRRTSFLAISIAALLAACSPPKLLSTLDSVSGGGAGTKEAVSGAPFGSHGQKLDVWVPKNGGTRPKPVVVFFYGGGWVKGTRQGYAFAGRAFASKGFVTVVPDYRKVPDVRFPAFVEDGAQAMKWVEDHIVEYGGDPNRVAIVGHSAGAYSVAMLALDREFLAKAGVAPGFVKAGVGLSGPYDFLPLTDKRAVDALGNWPDPKATQPISYARDDAPPMLLITSTKDEVVKPRNAVALAKRLRELGAPVAFREYTGLTHENVAMALSKPFRGKAPVLADTVAFIDKALAEKRNEAQPAASRPQG</sequence>
<dbReference type="InterPro" id="IPR050300">
    <property type="entry name" value="GDXG_lipolytic_enzyme"/>
</dbReference>
<dbReference type="EMBL" id="SNWD01000009">
    <property type="protein sequence ID" value="TDN80654.1"/>
    <property type="molecule type" value="Genomic_DNA"/>
</dbReference>
<dbReference type="RefSeq" id="WP_133496130.1">
    <property type="nucleotide sequence ID" value="NZ_BMLU01000009.1"/>
</dbReference>
<evidence type="ECO:0000256" key="1">
    <source>
        <dbReference type="ARBA" id="ARBA00022801"/>
    </source>
</evidence>
<dbReference type="Pfam" id="PF20434">
    <property type="entry name" value="BD-FAE"/>
    <property type="match status" value="1"/>
</dbReference>
<feature type="signal peptide" evidence="2">
    <location>
        <begin position="1"/>
        <end position="25"/>
    </location>
</feature>
<dbReference type="SUPFAM" id="SSF53474">
    <property type="entry name" value="alpha/beta-Hydrolases"/>
    <property type="match status" value="1"/>
</dbReference>
<gene>
    <name evidence="4" type="ORF">EV664_10944</name>
</gene>
<dbReference type="InterPro" id="IPR029058">
    <property type="entry name" value="AB_hydrolase_fold"/>
</dbReference>
<evidence type="ECO:0000256" key="2">
    <source>
        <dbReference type="SAM" id="SignalP"/>
    </source>
</evidence>
<name>A0A4R6FJE1_9SPHN</name>
<proteinExistence type="predicted"/>
<dbReference type="PANTHER" id="PTHR48081">
    <property type="entry name" value="AB HYDROLASE SUPERFAMILY PROTEIN C4A8.06C"/>
    <property type="match status" value="1"/>
</dbReference>
<dbReference type="InterPro" id="IPR049492">
    <property type="entry name" value="BD-FAE-like_dom"/>
</dbReference>
<reference evidence="4 5" key="1">
    <citation type="submission" date="2019-03" db="EMBL/GenBank/DDBJ databases">
        <title>Genomic Encyclopedia of Type Strains, Phase IV (KMG-IV): sequencing the most valuable type-strain genomes for metagenomic binning, comparative biology and taxonomic classification.</title>
        <authorList>
            <person name="Goeker M."/>
        </authorList>
    </citation>
    <scope>NUCLEOTIDE SEQUENCE [LARGE SCALE GENOMIC DNA]</scope>
    <source>
        <strain evidence="4 5">DSM 25059</strain>
    </source>
</reference>
<dbReference type="PROSITE" id="PS51257">
    <property type="entry name" value="PROKAR_LIPOPROTEIN"/>
    <property type="match status" value="1"/>
</dbReference>
<comment type="caution">
    <text evidence="4">The sequence shown here is derived from an EMBL/GenBank/DDBJ whole genome shotgun (WGS) entry which is preliminary data.</text>
</comment>
<feature type="domain" description="BD-FAE-like" evidence="3">
    <location>
        <begin position="54"/>
        <end position="242"/>
    </location>
</feature>
<keyword evidence="1" id="KW-0378">Hydrolase</keyword>
<dbReference type="Proteomes" id="UP000295493">
    <property type="component" value="Unassembled WGS sequence"/>
</dbReference>
<evidence type="ECO:0000313" key="4">
    <source>
        <dbReference type="EMBL" id="TDN80654.1"/>
    </source>
</evidence>
<keyword evidence="2" id="KW-0732">Signal</keyword>
<dbReference type="AlphaFoldDB" id="A0A4R6FJE1"/>
<feature type="chain" id="PRO_5020761058" evidence="2">
    <location>
        <begin position="26"/>
        <end position="304"/>
    </location>
</feature>
<accession>A0A4R6FJE1</accession>
<protein>
    <submittedName>
        <fullName evidence="4">Acetyl esterase/lipase</fullName>
    </submittedName>
</protein>